<evidence type="ECO:0000313" key="2">
    <source>
        <dbReference type="EMBL" id="GBP30215.1"/>
    </source>
</evidence>
<dbReference type="AlphaFoldDB" id="A0A4C1UUV7"/>
<feature type="region of interest" description="Disordered" evidence="1">
    <location>
        <begin position="278"/>
        <end position="301"/>
    </location>
</feature>
<evidence type="ECO:0000313" key="3">
    <source>
        <dbReference type="Proteomes" id="UP000299102"/>
    </source>
</evidence>
<proteinExistence type="predicted"/>
<keyword evidence="3" id="KW-1185">Reference proteome</keyword>
<protein>
    <submittedName>
        <fullName evidence="2">Uncharacterized protein</fullName>
    </submittedName>
</protein>
<gene>
    <name evidence="2" type="ORF">EVAR_94523_1</name>
</gene>
<dbReference type="EMBL" id="BGZK01000230">
    <property type="protein sequence ID" value="GBP30215.1"/>
    <property type="molecule type" value="Genomic_DNA"/>
</dbReference>
<organism evidence="2 3">
    <name type="scientific">Eumeta variegata</name>
    <name type="common">Bagworm moth</name>
    <name type="synonym">Eumeta japonica</name>
    <dbReference type="NCBI Taxonomy" id="151549"/>
    <lineage>
        <taxon>Eukaryota</taxon>
        <taxon>Metazoa</taxon>
        <taxon>Ecdysozoa</taxon>
        <taxon>Arthropoda</taxon>
        <taxon>Hexapoda</taxon>
        <taxon>Insecta</taxon>
        <taxon>Pterygota</taxon>
        <taxon>Neoptera</taxon>
        <taxon>Endopterygota</taxon>
        <taxon>Lepidoptera</taxon>
        <taxon>Glossata</taxon>
        <taxon>Ditrysia</taxon>
        <taxon>Tineoidea</taxon>
        <taxon>Psychidae</taxon>
        <taxon>Oiketicinae</taxon>
        <taxon>Eumeta</taxon>
    </lineage>
</organism>
<comment type="caution">
    <text evidence="2">The sequence shown here is derived from an EMBL/GenBank/DDBJ whole genome shotgun (WGS) entry which is preliminary data.</text>
</comment>
<dbReference type="PROSITE" id="PS51257">
    <property type="entry name" value="PROKAR_LIPOPROTEIN"/>
    <property type="match status" value="1"/>
</dbReference>
<sequence length="301" mass="32725">MGKRSEECTSSAIGTSSCIRCSIPRTYVDAAILCHRQGCVCVHRSASLGTIFTRRRATTRQAPSGSRRPRPSNYLGILIGSRSAAALDAARPTGRRGVSGFARAARPRRYPVSRVAPSDVISYRNSTSWKEIKKFALFSLESESDFGDAEVRACAAGSGRIGFLDALDQHFRISFYTSLYFMIGILTSWTQNFHFGTIPRVKKRLPESYDYTGAALKLSFYNLMNAGAARASVNSVITPLFEEFQIFVSRKISASISTMVALCETACAPVAPGDTHGAAHARRGALQRTTPPAPARRARAA</sequence>
<dbReference type="Proteomes" id="UP000299102">
    <property type="component" value="Unassembled WGS sequence"/>
</dbReference>
<reference evidence="2 3" key="1">
    <citation type="journal article" date="2019" name="Commun. Biol.">
        <title>The bagworm genome reveals a unique fibroin gene that provides high tensile strength.</title>
        <authorList>
            <person name="Kono N."/>
            <person name="Nakamura H."/>
            <person name="Ohtoshi R."/>
            <person name="Tomita M."/>
            <person name="Numata K."/>
            <person name="Arakawa K."/>
        </authorList>
    </citation>
    <scope>NUCLEOTIDE SEQUENCE [LARGE SCALE GENOMIC DNA]</scope>
</reference>
<evidence type="ECO:0000256" key="1">
    <source>
        <dbReference type="SAM" id="MobiDB-lite"/>
    </source>
</evidence>
<name>A0A4C1UUV7_EUMVA</name>
<accession>A0A4C1UUV7</accession>